<dbReference type="GO" id="GO:0006357">
    <property type="term" value="P:regulation of transcription by RNA polymerase II"/>
    <property type="evidence" value="ECO:0007669"/>
    <property type="project" value="InterPro"/>
</dbReference>
<keyword evidence="6" id="KW-0539">Nucleus</keyword>
<evidence type="ECO:0000256" key="7">
    <source>
        <dbReference type="ARBA" id="ARBA00032010"/>
    </source>
</evidence>
<dbReference type="PANTHER" id="PTHR46567:SF1">
    <property type="entry name" value="MEDIATOR OF RNA POLYMERASE II TRANSCRIPTION SUBUNIT 12"/>
    <property type="match status" value="1"/>
</dbReference>
<sequence>MNNQKVVALPGQIPRPEGVYPLNGEDPNSAGLGGSGSVGTGNSLNSSKGLNGSGNYTYQSNMLLNHTNVEPIYPDFKVWKHTSKDDALMRSHLQKGFFETSCVSNESHSGRQIVTQLLNRPSSSSTNGNSLNGGTPANEAVENTIKTKLNNLSEVMVKTILRRRELNKIKTKSTYKPPPRVTLTDHKREMWLKNLADPNIPLKQLSRAVPHGLRNRVLLEQCVNHKIPIHRAIWLIRCVSTNEQRQLKRKLQSSTASQSVTVGKWIVEWTEQVTLFIEQIISNCFVPANRSTWRYKLNYFIELSGNLYLQNLMNRETFLSWIVHYAGRLIHKDCTDLQGFKTLSVHYLFIKLFWFKIINVDYLSKELNENMLLAIAKLQEIPKVAKYEPLVNNLSSLFQTLIRYLFYYNSDTFIIPSCWSQLKGHLKKIIDMSNAQVSEQFKLITYRNESLMIDETGKSGLNASSGVEYNRTLTLVHQLNNMSKSTNLKDLVKLIFVDSSSEDNSLEHSDWKQLLKLLLKWTVTIYREESKDAQKIACTRSILKIRIHELSRLKSKKFKLVKQELELEIMGFVYEMAELLNFGNDNNAFNLVQVLRLTNELYSLDLFSVPSYLRRLIASGVIYLQDADKSCYIHLLILNSLPGLQDSNSRNILKRLSDSTNILLPDKNDHLAKERLRKLLDYVFQQSQEFDLYELNDILQYKDDVDPLELGKRVAIEAWFLNEFKEYLRNFSYSFSITHGNLTILNMIFSYKFNMAPQFIGLIVRHLDKTSSTIDQTALTFLLKVISYNDELLLSCISDDVLSGHQNSSPTSQSQLQQIDITSNMFHDIYCILMKWCNSNKFDITHVFELAKFNKYLIPVSLKDETAKYMERKKIINKPQKSAISLEELNQLGISSYERLTNAAEYSHHLSQTINQYWNSIKGFNTDSQSSVISLLKILQNWKPEDFSTTLLLHLRKLILPTLSLEYDLSLKFVLKLVVEGFIDLQSVIQILGKNKSKDEFSTDCNEKLIWDLLFSNTNESILSDFELFSLSFEKKVYRRENPEEYFNFLSVIFREPATPMEETQSSAHDVDIVHVGVDDVVSADVMNSLHDLSNVSVAQTPPGNAVTGVDSNIGHHHHHQIINKEESKINKFNDLVIDSIWYLTFTHMDLFVELFYKNDLNKPEIKELFTVMLDIKASDADGWIYDDLIRNLNYFNLPVSQLLFKILIEEEVSNITDDYELSAKVTQIILQILNQLKGKYNDFHLIGELFEFLDDKLKLKILYACEEIYFGSETFPKLTVNGQNLTNFLIDILTSCSRLKDHNHSVIPLSDSLVFSLNLSLERLMYFSSSLDHKKNKSELVRDLETSIMLLSRIILVHKNFLVELILKRSVNFQRDVFLINLTKLFNHRVMDKRYKLKNLLYDILISLKILISETLSQNVAPTQNFNSVPQGYSQQYSVTTPQQAALITSLSINKGTPSSTSYQSPPGHSPMPPPGSGMTTNAASASLLSSSSNGGFMSGNGGLMNVTPPNYNNKLKFMLQSPTFDHLKDTLIENEKKYFLIDSGTTTGIGPGTGNMIRFNLKSFELIEDSSTTVGLNDSCISLQYFDACIEKKNPR</sequence>
<evidence type="ECO:0000259" key="9">
    <source>
        <dbReference type="SMART" id="SM01281"/>
    </source>
</evidence>
<proteinExistence type="inferred from homology"/>
<keyword evidence="5" id="KW-0804">Transcription</keyword>
<organism evidence="10 11">
    <name type="scientific">[Candida] arabinofermentans NRRL YB-2248</name>
    <dbReference type="NCBI Taxonomy" id="983967"/>
    <lineage>
        <taxon>Eukaryota</taxon>
        <taxon>Fungi</taxon>
        <taxon>Dikarya</taxon>
        <taxon>Ascomycota</taxon>
        <taxon>Saccharomycotina</taxon>
        <taxon>Pichiomycetes</taxon>
        <taxon>Pichiales</taxon>
        <taxon>Pichiaceae</taxon>
        <taxon>Ogataea</taxon>
        <taxon>Ogataea/Candida clade</taxon>
    </lineage>
</organism>
<feature type="region of interest" description="Disordered" evidence="8">
    <location>
        <begin position="1457"/>
        <end position="1484"/>
    </location>
</feature>
<evidence type="ECO:0000256" key="8">
    <source>
        <dbReference type="SAM" id="MobiDB-lite"/>
    </source>
</evidence>
<evidence type="ECO:0000256" key="6">
    <source>
        <dbReference type="ARBA" id="ARBA00023242"/>
    </source>
</evidence>
<protein>
    <recommendedName>
        <fullName evidence="3">Mediator of RNA polymerase II transcription subunit 12</fullName>
    </recommendedName>
    <alternativeName>
        <fullName evidence="7">Mediator complex subunit 12</fullName>
    </alternativeName>
</protein>
<evidence type="ECO:0000313" key="11">
    <source>
        <dbReference type="Proteomes" id="UP000094801"/>
    </source>
</evidence>
<reference evidence="11" key="1">
    <citation type="submission" date="2016-04" db="EMBL/GenBank/DDBJ databases">
        <title>Comparative genomics of biotechnologically important yeasts.</title>
        <authorList>
            <consortium name="DOE Joint Genome Institute"/>
            <person name="Riley R."/>
            <person name="Haridas S."/>
            <person name="Wolfe K.H."/>
            <person name="Lopes M.R."/>
            <person name="Hittinger C.T."/>
            <person name="Goker M."/>
            <person name="Salamov A."/>
            <person name="Wisecaver J."/>
            <person name="Long T.M."/>
            <person name="Aerts A.L."/>
            <person name="Barry K."/>
            <person name="Choi C."/>
            <person name="Clum A."/>
            <person name="Coughlan A.Y."/>
            <person name="Deshpande S."/>
            <person name="Douglass A.P."/>
            <person name="Hanson S.J."/>
            <person name="Klenk H.-P."/>
            <person name="Labutti K."/>
            <person name="Lapidus A."/>
            <person name="Lindquist E."/>
            <person name="Lipzen A."/>
            <person name="Meier-Kolthoff J.P."/>
            <person name="Ohm R.A."/>
            <person name="Otillar R.P."/>
            <person name="Pangilinan J."/>
            <person name="Peng Y."/>
            <person name="Rokas A."/>
            <person name="Rosa C.A."/>
            <person name="Scheuner C."/>
            <person name="Sibirny A.A."/>
            <person name="Slot J.C."/>
            <person name="Stielow J.B."/>
            <person name="Sun H."/>
            <person name="Kurtzman C.P."/>
            <person name="Blackwell M."/>
            <person name="Grigoriev I.V."/>
            <person name="Jeffries T.W."/>
        </authorList>
    </citation>
    <scope>NUCLEOTIDE SEQUENCE [LARGE SCALE GENOMIC DNA]</scope>
    <source>
        <strain evidence="11">NRRL YB-2248</strain>
    </source>
</reference>
<keyword evidence="4" id="KW-0805">Transcription regulation</keyword>
<accession>A0A1E4SVE0</accession>
<dbReference type="EMBL" id="KV453864">
    <property type="protein sequence ID" value="ODV83392.1"/>
    <property type="molecule type" value="Genomic_DNA"/>
</dbReference>
<feature type="domain" description="Mediator complex subunit Med12" evidence="9">
    <location>
        <begin position="174"/>
        <end position="237"/>
    </location>
</feature>
<comment type="similarity">
    <text evidence="2">Belongs to the Mediator complex subunit 12 family.</text>
</comment>
<keyword evidence="11" id="KW-1185">Reference proteome</keyword>
<dbReference type="InterPro" id="IPR019035">
    <property type="entry name" value="Mediator_Med12"/>
</dbReference>
<gene>
    <name evidence="10" type="ORF">CANARDRAFT_80728</name>
</gene>
<dbReference type="STRING" id="983967.A0A1E4SVE0"/>
<dbReference type="SMART" id="SM01281">
    <property type="entry name" value="Med12"/>
    <property type="match status" value="1"/>
</dbReference>
<evidence type="ECO:0000256" key="4">
    <source>
        <dbReference type="ARBA" id="ARBA00023015"/>
    </source>
</evidence>
<dbReference type="Pfam" id="PF09497">
    <property type="entry name" value="Med12"/>
    <property type="match status" value="1"/>
</dbReference>
<name>A0A1E4SVE0_9ASCO</name>
<dbReference type="GO" id="GO:0003712">
    <property type="term" value="F:transcription coregulator activity"/>
    <property type="evidence" value="ECO:0007669"/>
    <property type="project" value="InterPro"/>
</dbReference>
<dbReference type="Proteomes" id="UP000094801">
    <property type="component" value="Unassembled WGS sequence"/>
</dbReference>
<evidence type="ECO:0000313" key="10">
    <source>
        <dbReference type="EMBL" id="ODV83392.1"/>
    </source>
</evidence>
<evidence type="ECO:0000256" key="5">
    <source>
        <dbReference type="ARBA" id="ARBA00023163"/>
    </source>
</evidence>
<evidence type="ECO:0000256" key="1">
    <source>
        <dbReference type="ARBA" id="ARBA00004123"/>
    </source>
</evidence>
<dbReference type="PANTHER" id="PTHR46567">
    <property type="entry name" value="MEDIATOR OF RNA POLYMERASE II TRANSCRIPTION SUBUNIT 12"/>
    <property type="match status" value="1"/>
</dbReference>
<evidence type="ECO:0000256" key="3">
    <source>
        <dbReference type="ARBA" id="ARBA00019622"/>
    </source>
</evidence>
<evidence type="ECO:0000256" key="2">
    <source>
        <dbReference type="ARBA" id="ARBA00010289"/>
    </source>
</evidence>
<feature type="region of interest" description="Disordered" evidence="8">
    <location>
        <begin position="1"/>
        <end position="46"/>
    </location>
</feature>
<dbReference type="GO" id="GO:0016592">
    <property type="term" value="C:mediator complex"/>
    <property type="evidence" value="ECO:0007669"/>
    <property type="project" value="InterPro"/>
</dbReference>
<dbReference type="OrthoDB" id="20828at2759"/>
<comment type="subcellular location">
    <subcellularLocation>
        <location evidence="1">Nucleus</location>
    </subcellularLocation>
</comment>